<evidence type="ECO:0000256" key="1">
    <source>
        <dbReference type="SAM" id="Coils"/>
    </source>
</evidence>
<dbReference type="PANTHER" id="PTHR46856">
    <property type="entry name" value="PX DOMAIN-CONTAINING PROTEIN EREL1-RELATED"/>
    <property type="match status" value="1"/>
</dbReference>
<dbReference type="SMART" id="SM00312">
    <property type="entry name" value="PX"/>
    <property type="match status" value="1"/>
</dbReference>
<evidence type="ECO:0000259" key="3">
    <source>
        <dbReference type="PROSITE" id="PS50195"/>
    </source>
</evidence>
<dbReference type="Pfam" id="PF00787">
    <property type="entry name" value="PX"/>
    <property type="match status" value="1"/>
</dbReference>
<dbReference type="InterPro" id="IPR044588">
    <property type="entry name" value="EREX-like"/>
</dbReference>
<name>A0AAQ3KR35_9LILI</name>
<dbReference type="SUPFAM" id="SSF64268">
    <property type="entry name" value="PX domain"/>
    <property type="match status" value="1"/>
</dbReference>
<dbReference type="PROSITE" id="PS50195">
    <property type="entry name" value="PX"/>
    <property type="match status" value="1"/>
</dbReference>
<feature type="compositionally biased region" description="Polar residues" evidence="2">
    <location>
        <begin position="32"/>
        <end position="48"/>
    </location>
</feature>
<proteinExistence type="predicted"/>
<evidence type="ECO:0000313" key="4">
    <source>
        <dbReference type="EMBL" id="WOL13542.1"/>
    </source>
</evidence>
<keyword evidence="5" id="KW-1185">Reference proteome</keyword>
<evidence type="ECO:0000256" key="2">
    <source>
        <dbReference type="SAM" id="MobiDB-lite"/>
    </source>
</evidence>
<dbReference type="GO" id="GO:0015031">
    <property type="term" value="P:protein transport"/>
    <property type="evidence" value="ECO:0007669"/>
    <property type="project" value="InterPro"/>
</dbReference>
<dbReference type="InterPro" id="IPR001683">
    <property type="entry name" value="PX_dom"/>
</dbReference>
<organism evidence="4 5">
    <name type="scientific">Canna indica</name>
    <name type="common">Indian-shot</name>
    <dbReference type="NCBI Taxonomy" id="4628"/>
    <lineage>
        <taxon>Eukaryota</taxon>
        <taxon>Viridiplantae</taxon>
        <taxon>Streptophyta</taxon>
        <taxon>Embryophyta</taxon>
        <taxon>Tracheophyta</taxon>
        <taxon>Spermatophyta</taxon>
        <taxon>Magnoliopsida</taxon>
        <taxon>Liliopsida</taxon>
        <taxon>Zingiberales</taxon>
        <taxon>Cannaceae</taxon>
        <taxon>Canna</taxon>
    </lineage>
</organism>
<dbReference type="Gene3D" id="3.30.1520.10">
    <property type="entry name" value="Phox-like domain"/>
    <property type="match status" value="1"/>
</dbReference>
<evidence type="ECO:0000313" key="5">
    <source>
        <dbReference type="Proteomes" id="UP001327560"/>
    </source>
</evidence>
<dbReference type="GO" id="GO:0016020">
    <property type="term" value="C:membrane"/>
    <property type="evidence" value="ECO:0007669"/>
    <property type="project" value="UniProtKB-ARBA"/>
</dbReference>
<protein>
    <recommendedName>
        <fullName evidence="3">PX domain-containing protein</fullName>
    </recommendedName>
</protein>
<gene>
    <name evidence="4" type="ORF">Cni_G22312</name>
</gene>
<dbReference type="GO" id="GO:0035091">
    <property type="term" value="F:phosphatidylinositol binding"/>
    <property type="evidence" value="ECO:0007669"/>
    <property type="project" value="InterPro"/>
</dbReference>
<dbReference type="AlphaFoldDB" id="A0AAQ3KR35"/>
<sequence length="779" mass="86777">MDWEPRGSNKKFDGGLGITCVPRSEGLPFSCGGTSDLSSGSSAMTKNSPPKHRHDGTSPLPLGMDWSSPPKRWDGRNTIWPHNHRTGWSYCVMIPSWIIQTEPGASHESFLNPIVFYRIHVGIQSPDGVSTSHGLLRRFSDFLKLYSALKRAFPRKEIHPAPPKHAFLRINSSRLLREERRHALEDWMGKLLSDIDLSRSSPVAGFLELEAAARSAFRYESNNPTESSSPTDATVTAPLVLAGTSSNASFAECSLISSKSDSVASDVCSDNADETSDAGTPKKGKIQVTQTKTEYLSLPPDQVSGTVVIGNGIVGESSPDLPEDFIRNNLNDRTHLVPERQMIDGISTWDKMETMSGPGSNKVFGHGRKLSAESIGSNISSIRGSELSFAGGTNLIWDGSHDVPSGAEIADSMGAYAGSGTQFHDNAQIILPIDQRHKLNRVLLTMQQRLGTAKTDMEDLIARLNQEMAVKEYLTTKVKDLEIELEASEQRGKENLQQAILIERERVTQMQWDMDELRRKCSEMEAKVRLEQNEKNRAESEKSVASDEKELLMQQLGNKQDELENMRKRLEEVELKSKADIKVLIKEVKFLRKSQAELKEMLNQSLKEKAELEGVLHKEKRRWMNAKSANKTLLQECRVLRDRLQECSVNFLKNEEDKFTINPSSLSDTLDLLATSDNRIGLLLAEAQLLARNDEEGCADGDDAQTSEFSASLITQNGDTTTNDEIRKILTDMFIDNARLRKQVNSVIRAALNTAVKPEQEDSAAVPSRKTVLNRFLER</sequence>
<dbReference type="GO" id="GO:0005768">
    <property type="term" value="C:endosome"/>
    <property type="evidence" value="ECO:0007669"/>
    <property type="project" value="UniProtKB-ARBA"/>
</dbReference>
<dbReference type="Proteomes" id="UP001327560">
    <property type="component" value="Chromosome 7"/>
</dbReference>
<dbReference type="PANTHER" id="PTHR46856:SF1">
    <property type="entry name" value="PX DOMAIN-CONTAINING PROTEIN EREL1-RELATED"/>
    <property type="match status" value="1"/>
</dbReference>
<reference evidence="4 5" key="1">
    <citation type="submission" date="2023-10" db="EMBL/GenBank/DDBJ databases">
        <title>Chromosome-scale genome assembly provides insights into flower coloration mechanisms of Canna indica.</title>
        <authorList>
            <person name="Li C."/>
        </authorList>
    </citation>
    <scope>NUCLEOTIDE SEQUENCE [LARGE SCALE GENOMIC DNA]</scope>
    <source>
        <tissue evidence="4">Flower</tissue>
    </source>
</reference>
<accession>A0AAQ3KR35</accession>
<feature type="region of interest" description="Disordered" evidence="2">
    <location>
        <begin position="264"/>
        <end position="286"/>
    </location>
</feature>
<dbReference type="InterPro" id="IPR036871">
    <property type="entry name" value="PX_dom_sf"/>
</dbReference>
<feature type="region of interest" description="Disordered" evidence="2">
    <location>
        <begin position="31"/>
        <end position="67"/>
    </location>
</feature>
<dbReference type="EMBL" id="CP136896">
    <property type="protein sequence ID" value="WOL13542.1"/>
    <property type="molecule type" value="Genomic_DNA"/>
</dbReference>
<feature type="coiled-coil region" evidence="1">
    <location>
        <begin position="471"/>
        <end position="622"/>
    </location>
</feature>
<feature type="domain" description="PX" evidence="3">
    <location>
        <begin position="95"/>
        <end position="214"/>
    </location>
</feature>
<keyword evidence="1" id="KW-0175">Coiled coil</keyword>